<dbReference type="Proteomes" id="UP000887540">
    <property type="component" value="Unplaced"/>
</dbReference>
<keyword evidence="1" id="KW-0472">Membrane</keyword>
<evidence type="ECO:0000313" key="2">
    <source>
        <dbReference type="Proteomes" id="UP000887540"/>
    </source>
</evidence>
<protein>
    <submittedName>
        <fullName evidence="3">Uncharacterized protein</fullName>
    </submittedName>
</protein>
<keyword evidence="1" id="KW-0812">Transmembrane</keyword>
<feature type="transmembrane region" description="Helical" evidence="1">
    <location>
        <begin position="113"/>
        <end position="134"/>
    </location>
</feature>
<accession>A0A914EGN8</accession>
<reference evidence="3" key="1">
    <citation type="submission" date="2022-11" db="UniProtKB">
        <authorList>
            <consortium name="WormBaseParasite"/>
        </authorList>
    </citation>
    <scope>IDENTIFICATION</scope>
</reference>
<name>A0A914EGN8_9BILA</name>
<evidence type="ECO:0000313" key="3">
    <source>
        <dbReference type="WBParaSite" id="ACRNAN_scaffold7737.g23876.t1"/>
    </source>
</evidence>
<feature type="transmembrane region" description="Helical" evidence="1">
    <location>
        <begin position="12"/>
        <end position="36"/>
    </location>
</feature>
<keyword evidence="1" id="KW-1133">Transmembrane helix</keyword>
<dbReference type="AlphaFoldDB" id="A0A914EGN8"/>
<evidence type="ECO:0000256" key="1">
    <source>
        <dbReference type="SAM" id="Phobius"/>
    </source>
</evidence>
<organism evidence="2 3">
    <name type="scientific">Acrobeloides nanus</name>
    <dbReference type="NCBI Taxonomy" id="290746"/>
    <lineage>
        <taxon>Eukaryota</taxon>
        <taxon>Metazoa</taxon>
        <taxon>Ecdysozoa</taxon>
        <taxon>Nematoda</taxon>
        <taxon>Chromadorea</taxon>
        <taxon>Rhabditida</taxon>
        <taxon>Tylenchina</taxon>
        <taxon>Cephalobomorpha</taxon>
        <taxon>Cephaloboidea</taxon>
        <taxon>Cephalobidae</taxon>
        <taxon>Acrobeloides</taxon>
    </lineage>
</organism>
<keyword evidence="2" id="KW-1185">Reference proteome</keyword>
<sequence length="154" mass="17488">MYLVYFVSKELSYVVKLTLINTAVMVFLVVFVYLIWMPVPLFPYLGGFSISLLKYLGKEVGTLRMAVTVPPDFKTGLDPRTDHEGGSYAMFLQLATRNEKSAITFSINNNGWAYAWVIWMLFVIVSGLIGIFILNYRLSSTISLFISHFFSSLL</sequence>
<proteinExistence type="predicted"/>
<dbReference type="WBParaSite" id="ACRNAN_scaffold7737.g23876.t1">
    <property type="protein sequence ID" value="ACRNAN_scaffold7737.g23876.t1"/>
    <property type="gene ID" value="ACRNAN_scaffold7737.g23876"/>
</dbReference>